<gene>
    <name evidence="3" type="ORF">AB0E65_20120</name>
</gene>
<evidence type="ECO:0000256" key="2">
    <source>
        <dbReference type="SAM" id="SignalP"/>
    </source>
</evidence>
<protein>
    <recommendedName>
        <fullName evidence="5">Lipoprotein</fullName>
    </recommendedName>
</protein>
<feature type="signal peptide" evidence="2">
    <location>
        <begin position="1"/>
        <end position="22"/>
    </location>
</feature>
<dbReference type="EMBL" id="JBEZUR010000034">
    <property type="protein sequence ID" value="MEU3556493.1"/>
    <property type="molecule type" value="Genomic_DNA"/>
</dbReference>
<dbReference type="PROSITE" id="PS51257">
    <property type="entry name" value="PROKAR_LIPOPROTEIN"/>
    <property type="match status" value="1"/>
</dbReference>
<evidence type="ECO:0000313" key="3">
    <source>
        <dbReference type="EMBL" id="MEU3556493.1"/>
    </source>
</evidence>
<feature type="chain" id="PRO_5047497983" description="Lipoprotein" evidence="2">
    <location>
        <begin position="23"/>
        <end position="190"/>
    </location>
</feature>
<feature type="compositionally biased region" description="Low complexity" evidence="1">
    <location>
        <begin position="102"/>
        <end position="130"/>
    </location>
</feature>
<dbReference type="Proteomes" id="UP001550850">
    <property type="component" value="Unassembled WGS sequence"/>
</dbReference>
<comment type="caution">
    <text evidence="3">The sequence shown here is derived from an EMBL/GenBank/DDBJ whole genome shotgun (WGS) entry which is preliminary data.</text>
</comment>
<dbReference type="RefSeq" id="WP_108957205.1">
    <property type="nucleotide sequence ID" value="NZ_BEVZ01000012.1"/>
</dbReference>
<feature type="compositionally biased region" description="Basic and acidic residues" evidence="1">
    <location>
        <begin position="52"/>
        <end position="96"/>
    </location>
</feature>
<sequence length="190" mass="20476">MIRTRQLALALIAPFLVTGCVAVTPDAPRPPRDAATATVSRPAAERSAPPQDRGELVESGERKRRATEDRTKDQEKEQEKGREKAGGRSRAGEGTRVRTQGRGEPAAGRPAPRAEIRSGAPGARRPALGRPRAKAERPRAQLRPVPPRPRRHGGHGSGGRGGFRMGEWCRQARGVASSDVVSLCHRAYGH</sequence>
<organism evidence="3 4">
    <name type="scientific">Streptomyces fragilis</name>
    <dbReference type="NCBI Taxonomy" id="67301"/>
    <lineage>
        <taxon>Bacteria</taxon>
        <taxon>Bacillati</taxon>
        <taxon>Actinomycetota</taxon>
        <taxon>Actinomycetes</taxon>
        <taxon>Kitasatosporales</taxon>
        <taxon>Streptomycetaceae</taxon>
        <taxon>Streptomyces</taxon>
    </lineage>
</organism>
<feature type="region of interest" description="Disordered" evidence="1">
    <location>
        <begin position="24"/>
        <end position="163"/>
    </location>
</feature>
<evidence type="ECO:0000256" key="1">
    <source>
        <dbReference type="SAM" id="MobiDB-lite"/>
    </source>
</evidence>
<name>A0ABV2YLA0_9ACTN</name>
<keyword evidence="4" id="KW-1185">Reference proteome</keyword>
<evidence type="ECO:0008006" key="5">
    <source>
        <dbReference type="Google" id="ProtNLM"/>
    </source>
</evidence>
<accession>A0ABV2YLA0</accession>
<evidence type="ECO:0000313" key="4">
    <source>
        <dbReference type="Proteomes" id="UP001550850"/>
    </source>
</evidence>
<keyword evidence="2" id="KW-0732">Signal</keyword>
<reference evidence="3 4" key="1">
    <citation type="submission" date="2024-06" db="EMBL/GenBank/DDBJ databases">
        <title>The Natural Products Discovery Center: Release of the First 8490 Sequenced Strains for Exploring Actinobacteria Biosynthetic Diversity.</title>
        <authorList>
            <person name="Kalkreuter E."/>
            <person name="Kautsar S.A."/>
            <person name="Yang D."/>
            <person name="Bader C.D."/>
            <person name="Teijaro C.N."/>
            <person name="Fluegel L."/>
            <person name="Davis C.M."/>
            <person name="Simpson J.R."/>
            <person name="Lauterbach L."/>
            <person name="Steele A.D."/>
            <person name="Gui C."/>
            <person name="Meng S."/>
            <person name="Li G."/>
            <person name="Viehrig K."/>
            <person name="Ye F."/>
            <person name="Su P."/>
            <person name="Kiefer A.F."/>
            <person name="Nichols A."/>
            <person name="Cepeda A.J."/>
            <person name="Yan W."/>
            <person name="Fan B."/>
            <person name="Jiang Y."/>
            <person name="Adhikari A."/>
            <person name="Zheng C.-J."/>
            <person name="Schuster L."/>
            <person name="Cowan T.M."/>
            <person name="Smanski M.J."/>
            <person name="Chevrette M.G."/>
            <person name="De Carvalho L.P.S."/>
            <person name="Shen B."/>
        </authorList>
    </citation>
    <scope>NUCLEOTIDE SEQUENCE [LARGE SCALE GENOMIC DNA]</scope>
    <source>
        <strain evidence="3 4">NPDC038104</strain>
    </source>
</reference>
<proteinExistence type="predicted"/>